<organism evidence="3 4">
    <name type="scientific">Nannochloropsis salina CCMP1776</name>
    <dbReference type="NCBI Taxonomy" id="1027361"/>
    <lineage>
        <taxon>Eukaryota</taxon>
        <taxon>Sar</taxon>
        <taxon>Stramenopiles</taxon>
        <taxon>Ochrophyta</taxon>
        <taxon>Eustigmatophyceae</taxon>
        <taxon>Eustigmatales</taxon>
        <taxon>Monodopsidaceae</taxon>
        <taxon>Microchloropsis</taxon>
        <taxon>Microchloropsis salina</taxon>
    </lineage>
</organism>
<accession>A0A4D9CUC8</accession>
<evidence type="ECO:0000313" key="4">
    <source>
        <dbReference type="Proteomes" id="UP000355283"/>
    </source>
</evidence>
<dbReference type="Proteomes" id="UP000355283">
    <property type="component" value="Unassembled WGS sequence"/>
</dbReference>
<keyword evidence="2" id="KW-0732">Signal</keyword>
<evidence type="ECO:0000256" key="2">
    <source>
        <dbReference type="SAM" id="SignalP"/>
    </source>
</evidence>
<name>A0A4D9CUC8_9STRA</name>
<keyword evidence="4" id="KW-1185">Reference proteome</keyword>
<evidence type="ECO:0000256" key="1">
    <source>
        <dbReference type="SAM" id="MobiDB-lite"/>
    </source>
</evidence>
<feature type="chain" id="PRO_5020030596" evidence="2">
    <location>
        <begin position="23"/>
        <end position="330"/>
    </location>
</feature>
<gene>
    <name evidence="3" type="ORF">NSK_005849</name>
</gene>
<feature type="region of interest" description="Disordered" evidence="1">
    <location>
        <begin position="216"/>
        <end position="236"/>
    </location>
</feature>
<feature type="signal peptide" evidence="2">
    <location>
        <begin position="1"/>
        <end position="22"/>
    </location>
</feature>
<feature type="region of interest" description="Disordered" evidence="1">
    <location>
        <begin position="151"/>
        <end position="175"/>
    </location>
</feature>
<protein>
    <submittedName>
        <fullName evidence="3">Uncharacterized protein</fullName>
    </submittedName>
</protein>
<comment type="caution">
    <text evidence="3">The sequence shown here is derived from an EMBL/GenBank/DDBJ whole genome shotgun (WGS) entry which is preliminary data.</text>
</comment>
<proteinExistence type="predicted"/>
<sequence length="330" mass="35377">MYNLGGLYLLALSLVLAPKTRSTPSEALRMAQVTPRPVLSPGHLQEFTLVNTLDVPLRVSLVYNYSQAWTHADHGMEGAQGPRSETESVFVDVKANRTFGLRCPEPCFWEVVSLHLEALYLFHALPPPLQHNPEAIAEAAAEGMATRFPLEGGTEGGTVGGVEDGVEDGRESGREGKDRALPVLYTTPFPFLWKSVSPSRLAEAPVVLGAFVDAPKEGEEGGREGGREGGVLTIPGNEESRRAVLVVHILEEVEREEEPSAGPQEPQSETSSPLLPPRLRPHFPEGEANAAQAGAPFPLVHKPNPLEDQGWEEGGGSKAKGGPRVAAFGP</sequence>
<feature type="compositionally biased region" description="Basic and acidic residues" evidence="1">
    <location>
        <begin position="216"/>
        <end position="227"/>
    </location>
</feature>
<dbReference type="EMBL" id="SDOX01000093">
    <property type="protein sequence ID" value="TFJ82842.1"/>
    <property type="molecule type" value="Genomic_DNA"/>
</dbReference>
<dbReference type="AlphaFoldDB" id="A0A4D9CUC8"/>
<reference evidence="3 4" key="1">
    <citation type="submission" date="2019-01" db="EMBL/GenBank/DDBJ databases">
        <title>Nuclear Genome Assembly of the Microalgal Biofuel strain Nannochloropsis salina CCMP1776.</title>
        <authorList>
            <person name="Hovde B."/>
        </authorList>
    </citation>
    <scope>NUCLEOTIDE SEQUENCE [LARGE SCALE GENOMIC DNA]</scope>
    <source>
        <strain evidence="3 4">CCMP1776</strain>
    </source>
</reference>
<feature type="compositionally biased region" description="Gly residues" evidence="1">
    <location>
        <begin position="153"/>
        <end position="163"/>
    </location>
</feature>
<evidence type="ECO:0000313" key="3">
    <source>
        <dbReference type="EMBL" id="TFJ82842.1"/>
    </source>
</evidence>
<feature type="region of interest" description="Disordered" evidence="1">
    <location>
        <begin position="254"/>
        <end position="330"/>
    </location>
</feature>